<feature type="signal peptide" evidence="1">
    <location>
        <begin position="1"/>
        <end position="22"/>
    </location>
</feature>
<protein>
    <submittedName>
        <fullName evidence="2">Uncharacterized protein</fullName>
    </submittedName>
</protein>
<dbReference type="RefSeq" id="WP_095334903.1">
    <property type="nucleotide sequence ID" value="NZ_NQNY01000009.1"/>
</dbReference>
<evidence type="ECO:0000256" key="1">
    <source>
        <dbReference type="SAM" id="SignalP"/>
    </source>
</evidence>
<evidence type="ECO:0000313" key="3">
    <source>
        <dbReference type="Proteomes" id="UP000216943"/>
    </source>
</evidence>
<dbReference type="OrthoDB" id="401444at2"/>
<feature type="chain" id="PRO_5012040647" evidence="1">
    <location>
        <begin position="23"/>
        <end position="463"/>
    </location>
</feature>
<comment type="caution">
    <text evidence="2">The sequence shown here is derived from an EMBL/GenBank/DDBJ whole genome shotgun (WGS) entry which is preliminary data.</text>
</comment>
<sequence length="463" mass="53160">MKFRKKLFIATGSAVAVTTALAIGLSMKSNSLDEKMIDNLLSSSNKLNPTEYKTISENAKNSKEIQEWVKSIDFSKQSIKVMKEGLYNLNVDMSLKKFMYINLMEKINIKLLTTLEKNRLGSLQKDDGKNNVILTQKNLGLESNKSIDYNEYFSRRPISDSFGEIVYLSGLTRPIDGKNYSKWDIHDYAIADDESWFLKNNETVYRENYNINRNDIIQHFNSYKDHVEKLNHKAKILSTSKTILAVQNAALGKAIPLYGVANNVNGAIQSVVNIVKEFSDDTQKVSNESYALKNYLQKIGVSTGPIQSIIDMFNAENQKVADRTRKALNVVSNVNSFVNNVSSLFNSTGVGRLISVTTTIIGQVFNIVRKIFNTRTGNGYTVLENMHDHGLNDFKHQMSTNLDNMIKLQVEWSDYYYHGMEWKVVDGWFSTPRLFIRTQKEWDKQVELFNFNWEHRVAFRKKY</sequence>
<dbReference type="Proteomes" id="UP000216943">
    <property type="component" value="Unassembled WGS sequence"/>
</dbReference>
<organism evidence="2 3">
    <name type="scientific">Mycoplasmopsis agassizii</name>
    <dbReference type="NCBI Taxonomy" id="33922"/>
    <lineage>
        <taxon>Bacteria</taxon>
        <taxon>Bacillati</taxon>
        <taxon>Mycoplasmatota</taxon>
        <taxon>Mycoplasmoidales</taxon>
        <taxon>Metamycoplasmataceae</taxon>
        <taxon>Mycoplasmopsis</taxon>
    </lineage>
</organism>
<proteinExistence type="predicted"/>
<accession>A0A269TJW7</accession>
<name>A0A269TJW7_9BACT</name>
<dbReference type="AlphaFoldDB" id="A0A269TJW7"/>
<reference evidence="3" key="1">
    <citation type="submission" date="2017-08" db="EMBL/GenBank/DDBJ databases">
        <authorList>
            <person name="Alvarez-Ponce D."/>
            <person name="Weitzman C.L."/>
            <person name="Tillett R.L."/>
            <person name="Sandmeier F.C."/>
            <person name="Tracy C.R."/>
        </authorList>
    </citation>
    <scope>NUCLEOTIDE SEQUENCE [LARGE SCALE GENOMIC DNA]</scope>
    <source>
        <strain evidence="3">723</strain>
    </source>
</reference>
<gene>
    <name evidence="2" type="ORF">CJJ23_03100</name>
</gene>
<evidence type="ECO:0000313" key="2">
    <source>
        <dbReference type="EMBL" id="PAK21238.1"/>
    </source>
</evidence>
<keyword evidence="1" id="KW-0732">Signal</keyword>
<dbReference type="EMBL" id="NQNY01000009">
    <property type="protein sequence ID" value="PAK21238.1"/>
    <property type="molecule type" value="Genomic_DNA"/>
</dbReference>